<gene>
    <name evidence="2" type="ORF">POCULU_LOCUS9299</name>
</gene>
<dbReference type="EMBL" id="CAJVPJ010003345">
    <property type="protein sequence ID" value="CAG8638683.1"/>
    <property type="molecule type" value="Genomic_DNA"/>
</dbReference>
<dbReference type="InterPro" id="IPR023473">
    <property type="entry name" value="AMMECR1"/>
</dbReference>
<evidence type="ECO:0000259" key="1">
    <source>
        <dbReference type="PROSITE" id="PS51112"/>
    </source>
</evidence>
<dbReference type="Proteomes" id="UP000789572">
    <property type="component" value="Unassembled WGS sequence"/>
</dbReference>
<dbReference type="PROSITE" id="PS51112">
    <property type="entry name" value="AMMECR1"/>
    <property type="match status" value="1"/>
</dbReference>
<dbReference type="PANTHER" id="PTHR13016:SF0">
    <property type="entry name" value="AMME SYNDROME CANDIDATE GENE 1 PROTEIN"/>
    <property type="match status" value="1"/>
</dbReference>
<sequence>WTRIETIDSLLRKAGYAGQITDKIREGIVLTRYQSSKQTITYEEYINYLENSGIIPVKVGKKSNKSSKIGNLLFE</sequence>
<feature type="domain" description="AMMECR1" evidence="1">
    <location>
        <begin position="1"/>
        <end position="49"/>
    </location>
</feature>
<protein>
    <submittedName>
        <fullName evidence="2">6791_t:CDS:1</fullName>
    </submittedName>
</protein>
<reference evidence="2" key="1">
    <citation type="submission" date="2021-06" db="EMBL/GenBank/DDBJ databases">
        <authorList>
            <person name="Kallberg Y."/>
            <person name="Tangrot J."/>
            <person name="Rosling A."/>
        </authorList>
    </citation>
    <scope>NUCLEOTIDE SEQUENCE</scope>
    <source>
        <strain evidence="2">IA702</strain>
    </source>
</reference>
<evidence type="ECO:0000313" key="3">
    <source>
        <dbReference type="Proteomes" id="UP000789572"/>
    </source>
</evidence>
<feature type="non-terminal residue" evidence="2">
    <location>
        <position position="1"/>
    </location>
</feature>
<comment type="caution">
    <text evidence="2">The sequence shown here is derived from an EMBL/GenBank/DDBJ whole genome shotgun (WGS) entry which is preliminary data.</text>
</comment>
<dbReference type="InterPro" id="IPR002733">
    <property type="entry name" value="AMMECR1_domain"/>
</dbReference>
<dbReference type="OrthoDB" id="24630at2759"/>
<accession>A0A9N9GW43</accession>
<keyword evidence="3" id="KW-1185">Reference proteome</keyword>
<proteinExistence type="predicted"/>
<name>A0A9N9GW43_9GLOM</name>
<dbReference type="SUPFAM" id="SSF143447">
    <property type="entry name" value="AMMECR1-like"/>
    <property type="match status" value="1"/>
</dbReference>
<dbReference type="InterPro" id="IPR036071">
    <property type="entry name" value="AMMECR1_dom_sf"/>
</dbReference>
<dbReference type="AlphaFoldDB" id="A0A9N9GW43"/>
<organism evidence="2 3">
    <name type="scientific">Paraglomus occultum</name>
    <dbReference type="NCBI Taxonomy" id="144539"/>
    <lineage>
        <taxon>Eukaryota</taxon>
        <taxon>Fungi</taxon>
        <taxon>Fungi incertae sedis</taxon>
        <taxon>Mucoromycota</taxon>
        <taxon>Glomeromycotina</taxon>
        <taxon>Glomeromycetes</taxon>
        <taxon>Paraglomerales</taxon>
        <taxon>Paraglomeraceae</taxon>
        <taxon>Paraglomus</taxon>
    </lineage>
</organism>
<dbReference type="PANTHER" id="PTHR13016">
    <property type="entry name" value="AMMECR1 HOMOLOG"/>
    <property type="match status" value="1"/>
</dbReference>
<evidence type="ECO:0000313" key="2">
    <source>
        <dbReference type="EMBL" id="CAG8638683.1"/>
    </source>
</evidence>